<keyword evidence="6" id="KW-0067">ATP-binding</keyword>
<evidence type="ECO:0000256" key="1">
    <source>
        <dbReference type="ARBA" id="ARBA00005051"/>
    </source>
</evidence>
<organism evidence="9">
    <name type="scientific">marine metagenome</name>
    <dbReference type="NCBI Taxonomy" id="408172"/>
    <lineage>
        <taxon>unclassified sequences</taxon>
        <taxon>metagenomes</taxon>
        <taxon>ecological metagenomes</taxon>
    </lineage>
</organism>
<dbReference type="AlphaFoldDB" id="A0A382KUI3"/>
<dbReference type="InterPro" id="IPR035907">
    <property type="entry name" value="Hppk_sf"/>
</dbReference>
<keyword evidence="3" id="KW-0808">Transferase</keyword>
<dbReference type="PANTHER" id="PTHR43071">
    <property type="entry name" value="2-AMINO-4-HYDROXY-6-HYDROXYMETHYLDIHYDROPTERIDINE PYROPHOSPHOKINASE"/>
    <property type="match status" value="1"/>
</dbReference>
<feature type="domain" description="7,8-dihydro-6-hydroxymethylpterin-pyrophosphokinase" evidence="8">
    <location>
        <begin position="2"/>
        <end position="78"/>
    </location>
</feature>
<name>A0A382KUI3_9ZZZZ</name>
<evidence type="ECO:0000256" key="3">
    <source>
        <dbReference type="ARBA" id="ARBA00022679"/>
    </source>
</evidence>
<dbReference type="EC" id="2.7.6.3" evidence="2"/>
<reference evidence="9" key="1">
    <citation type="submission" date="2018-05" db="EMBL/GenBank/DDBJ databases">
        <authorList>
            <person name="Lanie J.A."/>
            <person name="Ng W.-L."/>
            <person name="Kazmierczak K.M."/>
            <person name="Andrzejewski T.M."/>
            <person name="Davidsen T.M."/>
            <person name="Wayne K.J."/>
            <person name="Tettelin H."/>
            <person name="Glass J.I."/>
            <person name="Rusch D."/>
            <person name="Podicherti R."/>
            <person name="Tsui H.-C.T."/>
            <person name="Winkler M.E."/>
        </authorList>
    </citation>
    <scope>NUCLEOTIDE SEQUENCE</scope>
</reference>
<proteinExistence type="predicted"/>
<feature type="non-terminal residue" evidence="9">
    <location>
        <position position="79"/>
    </location>
</feature>
<dbReference type="GO" id="GO:0016301">
    <property type="term" value="F:kinase activity"/>
    <property type="evidence" value="ECO:0007669"/>
    <property type="project" value="UniProtKB-KW"/>
</dbReference>
<gene>
    <name evidence="9" type="ORF">METZ01_LOCUS281102</name>
</gene>
<dbReference type="InterPro" id="IPR000550">
    <property type="entry name" value="Hppk"/>
</dbReference>
<evidence type="ECO:0000256" key="7">
    <source>
        <dbReference type="ARBA" id="ARBA00022909"/>
    </source>
</evidence>
<evidence type="ECO:0000256" key="4">
    <source>
        <dbReference type="ARBA" id="ARBA00022741"/>
    </source>
</evidence>
<dbReference type="SUPFAM" id="SSF55083">
    <property type="entry name" value="6-hydroxymethyl-7,8-dihydropterin pyrophosphokinase, HPPK"/>
    <property type="match status" value="1"/>
</dbReference>
<evidence type="ECO:0000256" key="5">
    <source>
        <dbReference type="ARBA" id="ARBA00022777"/>
    </source>
</evidence>
<evidence type="ECO:0000256" key="6">
    <source>
        <dbReference type="ARBA" id="ARBA00022840"/>
    </source>
</evidence>
<dbReference type="CDD" id="cd00483">
    <property type="entry name" value="HPPK"/>
    <property type="match status" value="1"/>
</dbReference>
<dbReference type="GO" id="GO:0046656">
    <property type="term" value="P:folic acid biosynthetic process"/>
    <property type="evidence" value="ECO:0007669"/>
    <property type="project" value="UniProtKB-KW"/>
</dbReference>
<evidence type="ECO:0000313" key="9">
    <source>
        <dbReference type="EMBL" id="SVC28248.1"/>
    </source>
</evidence>
<protein>
    <recommendedName>
        <fullName evidence="2">2-amino-4-hydroxy-6-hydroxymethyldihydropteridine diphosphokinase</fullName>
        <ecNumber evidence="2">2.7.6.3</ecNumber>
    </recommendedName>
</protein>
<keyword evidence="7" id="KW-0289">Folate biosynthesis</keyword>
<dbReference type="GO" id="GO:0046654">
    <property type="term" value="P:tetrahydrofolate biosynthetic process"/>
    <property type="evidence" value="ECO:0007669"/>
    <property type="project" value="UniProtKB-UniPathway"/>
</dbReference>
<dbReference type="Pfam" id="PF01288">
    <property type="entry name" value="HPPK"/>
    <property type="match status" value="1"/>
</dbReference>
<dbReference type="Gene3D" id="3.30.70.560">
    <property type="entry name" value="7,8-Dihydro-6-hydroxymethylpterin-pyrophosphokinase HPPK"/>
    <property type="match status" value="1"/>
</dbReference>
<evidence type="ECO:0000259" key="8">
    <source>
        <dbReference type="Pfam" id="PF01288"/>
    </source>
</evidence>
<accession>A0A382KUI3</accession>
<dbReference type="EMBL" id="UINC01082982">
    <property type="protein sequence ID" value="SVC28248.1"/>
    <property type="molecule type" value="Genomic_DNA"/>
</dbReference>
<dbReference type="GO" id="GO:0005524">
    <property type="term" value="F:ATP binding"/>
    <property type="evidence" value="ECO:0007669"/>
    <property type="project" value="UniProtKB-KW"/>
</dbReference>
<keyword evidence="4" id="KW-0547">Nucleotide-binding</keyword>
<comment type="pathway">
    <text evidence="1">Cofactor biosynthesis; tetrahydrofolate biosynthesis; 2-amino-4-hydroxy-6-hydroxymethyl-7,8-dihydropteridine diphosphate from 7,8-dihydroneopterin triphosphate: step 4/4.</text>
</comment>
<dbReference type="PANTHER" id="PTHR43071:SF1">
    <property type="entry name" value="2-AMINO-4-HYDROXY-6-HYDROXYMETHYLDIHYDROPTERIDINE PYROPHOSPHOKINASE"/>
    <property type="match status" value="1"/>
</dbReference>
<dbReference type="GO" id="GO:0003848">
    <property type="term" value="F:2-amino-4-hydroxy-6-hydroxymethyldihydropteridine diphosphokinase activity"/>
    <property type="evidence" value="ECO:0007669"/>
    <property type="project" value="UniProtKB-EC"/>
</dbReference>
<keyword evidence="5" id="KW-0418">Kinase</keyword>
<dbReference type="UniPathway" id="UPA00077">
    <property type="reaction ID" value="UER00155"/>
</dbReference>
<evidence type="ECO:0000256" key="2">
    <source>
        <dbReference type="ARBA" id="ARBA00013253"/>
    </source>
</evidence>
<sequence length="79" mass="9291">MSKPYGYKLQNNFYNTAVELKTSSNPLQLMKKLQLIEKKMHKNKTIENGPRRIDIDIIFFNNLKFDQEALIIPHPRATT</sequence>
<dbReference type="NCBIfam" id="TIGR01498">
    <property type="entry name" value="folK"/>
    <property type="match status" value="1"/>
</dbReference>